<comment type="caution">
    <text evidence="5">The sequence shown here is derived from an EMBL/GenBank/DDBJ whole genome shotgun (WGS) entry which is preliminary data.</text>
</comment>
<organism evidence="5 6">
    <name type="scientific">Qipengyuania atrilutea</name>
    <dbReference type="NCBI Taxonomy" id="2744473"/>
    <lineage>
        <taxon>Bacteria</taxon>
        <taxon>Pseudomonadati</taxon>
        <taxon>Pseudomonadota</taxon>
        <taxon>Alphaproteobacteria</taxon>
        <taxon>Sphingomonadales</taxon>
        <taxon>Erythrobacteraceae</taxon>
        <taxon>Qipengyuania</taxon>
    </lineage>
</organism>
<dbReference type="SUPFAM" id="SSF51206">
    <property type="entry name" value="cAMP-binding domain-like"/>
    <property type="match status" value="1"/>
</dbReference>
<dbReference type="SMART" id="SM00100">
    <property type="entry name" value="cNMP"/>
    <property type="match status" value="1"/>
</dbReference>
<feature type="domain" description="HTH crp-type" evidence="4">
    <location>
        <begin position="149"/>
        <end position="223"/>
    </location>
</feature>
<dbReference type="Pfam" id="PF00027">
    <property type="entry name" value="cNMP_binding"/>
    <property type="match status" value="1"/>
</dbReference>
<dbReference type="InterPro" id="IPR014710">
    <property type="entry name" value="RmlC-like_jellyroll"/>
</dbReference>
<keyword evidence="3" id="KW-0804">Transcription</keyword>
<dbReference type="GO" id="GO:0005829">
    <property type="term" value="C:cytosol"/>
    <property type="evidence" value="ECO:0007669"/>
    <property type="project" value="TreeGrafter"/>
</dbReference>
<accession>A0A850GZ81</accession>
<dbReference type="InterPro" id="IPR000595">
    <property type="entry name" value="cNMP-bd_dom"/>
</dbReference>
<evidence type="ECO:0000256" key="1">
    <source>
        <dbReference type="ARBA" id="ARBA00023015"/>
    </source>
</evidence>
<keyword evidence="1" id="KW-0805">Transcription regulation</keyword>
<dbReference type="AlphaFoldDB" id="A0A850GZ81"/>
<name>A0A850GZ81_9SPHN</name>
<dbReference type="InterPro" id="IPR012318">
    <property type="entry name" value="HTH_CRP"/>
</dbReference>
<keyword evidence="6" id="KW-1185">Reference proteome</keyword>
<dbReference type="InterPro" id="IPR050397">
    <property type="entry name" value="Env_Response_Regulators"/>
</dbReference>
<evidence type="ECO:0000313" key="6">
    <source>
        <dbReference type="Proteomes" id="UP000561438"/>
    </source>
</evidence>
<dbReference type="Gene3D" id="1.10.10.10">
    <property type="entry name" value="Winged helix-like DNA-binding domain superfamily/Winged helix DNA-binding domain"/>
    <property type="match status" value="1"/>
</dbReference>
<proteinExistence type="predicted"/>
<protein>
    <submittedName>
        <fullName evidence="5">Crp/Fnr family transcriptional regulator</fullName>
    </submittedName>
</protein>
<dbReference type="InterPro" id="IPR036390">
    <property type="entry name" value="WH_DNA-bd_sf"/>
</dbReference>
<dbReference type="Gene3D" id="2.60.120.10">
    <property type="entry name" value="Jelly Rolls"/>
    <property type="match status" value="1"/>
</dbReference>
<sequence>MNTISDVFSFNLARCGFLTTEDRISLDEAANKNVSNVRARSDLMCEGDRAQTVKVVLDGWVAAYKQLSDGHRQILALLLPGDMCAANAFVVERMDYSLGTLTPVRYAEIRREDFEELFENNSRILRAFWWKEMVTASIQREWTANVGQRLATARIAHLFCETHARLDCRNLARGNAIDFPLTQSDIGEATGLTAVHVNRCMQSLRAEKLVELRNRELILPNPERLRKIAMFDPAYLHA</sequence>
<dbReference type="GO" id="GO:0003677">
    <property type="term" value="F:DNA binding"/>
    <property type="evidence" value="ECO:0007669"/>
    <property type="project" value="UniProtKB-KW"/>
</dbReference>
<dbReference type="CDD" id="cd00038">
    <property type="entry name" value="CAP_ED"/>
    <property type="match status" value="1"/>
</dbReference>
<dbReference type="EMBL" id="JABWGV010000001">
    <property type="protein sequence ID" value="NVD43510.1"/>
    <property type="molecule type" value="Genomic_DNA"/>
</dbReference>
<dbReference type="Proteomes" id="UP000561438">
    <property type="component" value="Unassembled WGS sequence"/>
</dbReference>
<dbReference type="Pfam" id="PF13545">
    <property type="entry name" value="HTH_Crp_2"/>
    <property type="match status" value="1"/>
</dbReference>
<dbReference type="InterPro" id="IPR018490">
    <property type="entry name" value="cNMP-bd_dom_sf"/>
</dbReference>
<dbReference type="GO" id="GO:0003700">
    <property type="term" value="F:DNA-binding transcription factor activity"/>
    <property type="evidence" value="ECO:0007669"/>
    <property type="project" value="TreeGrafter"/>
</dbReference>
<evidence type="ECO:0000313" key="5">
    <source>
        <dbReference type="EMBL" id="NVD43510.1"/>
    </source>
</evidence>
<evidence type="ECO:0000259" key="4">
    <source>
        <dbReference type="PROSITE" id="PS51063"/>
    </source>
</evidence>
<gene>
    <name evidence="5" type="ORF">HUV48_00575</name>
</gene>
<dbReference type="SUPFAM" id="SSF46785">
    <property type="entry name" value="Winged helix' DNA-binding domain"/>
    <property type="match status" value="1"/>
</dbReference>
<dbReference type="PANTHER" id="PTHR24567:SF68">
    <property type="entry name" value="DNA-BINDING TRANSCRIPTIONAL DUAL REGULATOR CRP"/>
    <property type="match status" value="1"/>
</dbReference>
<dbReference type="PROSITE" id="PS51063">
    <property type="entry name" value="HTH_CRP_2"/>
    <property type="match status" value="1"/>
</dbReference>
<dbReference type="InterPro" id="IPR036388">
    <property type="entry name" value="WH-like_DNA-bd_sf"/>
</dbReference>
<keyword evidence="2" id="KW-0238">DNA-binding</keyword>
<dbReference type="SMART" id="SM00419">
    <property type="entry name" value="HTH_CRP"/>
    <property type="match status" value="1"/>
</dbReference>
<reference evidence="5 6" key="1">
    <citation type="submission" date="2020-06" db="EMBL/GenBank/DDBJ databases">
        <title>Altererythrobacter sp. HHU K3-1.</title>
        <authorList>
            <person name="Zhang D."/>
            <person name="Xue H."/>
        </authorList>
    </citation>
    <scope>NUCLEOTIDE SEQUENCE [LARGE SCALE GENOMIC DNA]</scope>
    <source>
        <strain evidence="5 6">HHU K3-1</strain>
    </source>
</reference>
<evidence type="ECO:0000256" key="2">
    <source>
        <dbReference type="ARBA" id="ARBA00023125"/>
    </source>
</evidence>
<dbReference type="RefSeq" id="WP_176265841.1">
    <property type="nucleotide sequence ID" value="NZ_JABWGV010000001.1"/>
</dbReference>
<dbReference type="PANTHER" id="PTHR24567">
    <property type="entry name" value="CRP FAMILY TRANSCRIPTIONAL REGULATORY PROTEIN"/>
    <property type="match status" value="1"/>
</dbReference>
<evidence type="ECO:0000256" key="3">
    <source>
        <dbReference type="ARBA" id="ARBA00023163"/>
    </source>
</evidence>